<sequence>MTIILSYGYILAKVFEKTRELVDTFIELSKNKKYHVGFSVLYCYKSMVPEISENKIDSLKQFYGTKDDETLKFFLFHLHADKWPREVVKNLFSETRGSDNKNDEALGAADQALNVSNNVLKGIMERVYC</sequence>
<evidence type="ECO:0000313" key="1">
    <source>
        <dbReference type="EMBL" id="SVB39746.1"/>
    </source>
</evidence>
<protein>
    <submittedName>
        <fullName evidence="1">Uncharacterized protein</fullName>
    </submittedName>
</protein>
<proteinExistence type="predicted"/>
<organism evidence="1">
    <name type="scientific">marine metagenome</name>
    <dbReference type="NCBI Taxonomy" id="408172"/>
    <lineage>
        <taxon>unclassified sequences</taxon>
        <taxon>metagenomes</taxon>
        <taxon>ecological metagenomes</taxon>
    </lineage>
</organism>
<dbReference type="Gene3D" id="1.20.910.10">
    <property type="entry name" value="Heme oxygenase-like"/>
    <property type="match status" value="1"/>
</dbReference>
<accession>A0A382DMQ1</accession>
<dbReference type="EMBL" id="UINC01040205">
    <property type="protein sequence ID" value="SVB39746.1"/>
    <property type="molecule type" value="Genomic_DNA"/>
</dbReference>
<name>A0A382DMQ1_9ZZZZ</name>
<reference evidence="1" key="1">
    <citation type="submission" date="2018-05" db="EMBL/GenBank/DDBJ databases">
        <authorList>
            <person name="Lanie J.A."/>
            <person name="Ng W.-L."/>
            <person name="Kazmierczak K.M."/>
            <person name="Andrzejewski T.M."/>
            <person name="Davidsen T.M."/>
            <person name="Wayne K.J."/>
            <person name="Tettelin H."/>
            <person name="Glass J.I."/>
            <person name="Rusch D."/>
            <person name="Podicherti R."/>
            <person name="Tsui H.-C.T."/>
            <person name="Winkler M.E."/>
        </authorList>
    </citation>
    <scope>NUCLEOTIDE SEQUENCE</scope>
</reference>
<dbReference type="SUPFAM" id="SSF48613">
    <property type="entry name" value="Heme oxygenase-like"/>
    <property type="match status" value="1"/>
</dbReference>
<dbReference type="InterPro" id="IPR016084">
    <property type="entry name" value="Haem_Oase-like_multi-hlx"/>
</dbReference>
<dbReference type="AlphaFoldDB" id="A0A382DMQ1"/>
<gene>
    <name evidence="1" type="ORF">METZ01_LOCUS192600</name>
</gene>